<name>A0A6F8V8Z9_9PROT</name>
<accession>A0A6F8V8Z9</accession>
<dbReference type="InterPro" id="IPR054640">
    <property type="entry name" value="Sfum_1244-like"/>
</dbReference>
<protein>
    <submittedName>
        <fullName evidence="3">Uncharacterized protein</fullName>
    </submittedName>
</protein>
<sequence length="342" mass="39318">MDLSSLRDTVQRNCHISDALHARNYTLCTYLLKMREFYRWEKGFPFDVSLPKDDLGDWITEREALWEQLEIDRFEPLRLGQSQIDPFETSVINQELTAQGLVYSGGYGGYAAPHFFLAELLRTERREGLPVLIAGREHARDMAAPPAMLLDGTLFIRRESMRRMLWEKIEEWRWKQHQDAMARAMAQYDFDADFTQALEQMTDNEVESALLHEIGEWRAEALLGEDWPALLLAVSGSRGEIVARAVRDHLADCTSTLPTLLDQENAAGLHFYFANLKGMRRELFPELSEAYQSWVEGGRLQALRAMVQQGAPRWSETAMHLLQLHRENPGSCAVEIGRLYAK</sequence>
<organism evidence="3 4">
    <name type="scientific">Sulfurimicrobium lacus</name>
    <dbReference type="NCBI Taxonomy" id="2715678"/>
    <lineage>
        <taxon>Bacteria</taxon>
        <taxon>Pseudomonadati</taxon>
        <taxon>Pseudomonadota</taxon>
        <taxon>Betaproteobacteria</taxon>
        <taxon>Nitrosomonadales</taxon>
        <taxon>Sulfuricellaceae</taxon>
        <taxon>Sulfurimicrobium</taxon>
    </lineage>
</organism>
<dbReference type="Pfam" id="PF21740">
    <property type="entry name" value="DUF6866_C"/>
    <property type="match status" value="1"/>
</dbReference>
<evidence type="ECO:0000259" key="2">
    <source>
        <dbReference type="Pfam" id="PF21740"/>
    </source>
</evidence>
<dbReference type="EMBL" id="AP022853">
    <property type="protein sequence ID" value="BCB25249.1"/>
    <property type="molecule type" value="Genomic_DNA"/>
</dbReference>
<dbReference type="InterPro" id="IPR049199">
    <property type="entry name" value="DUF6866_N"/>
</dbReference>
<feature type="domain" description="DUF6866" evidence="1">
    <location>
        <begin position="6"/>
        <end position="157"/>
    </location>
</feature>
<evidence type="ECO:0000313" key="4">
    <source>
        <dbReference type="Proteomes" id="UP000502260"/>
    </source>
</evidence>
<feature type="domain" description="DUF6866" evidence="2">
    <location>
        <begin position="162"/>
        <end position="339"/>
    </location>
</feature>
<dbReference type="KEGG" id="slac:SKTS_01350"/>
<dbReference type="InterPro" id="IPR049200">
    <property type="entry name" value="DUF6866_C"/>
</dbReference>
<gene>
    <name evidence="3" type="ORF">SKTS_01350</name>
</gene>
<dbReference type="NCBIfam" id="NF045620">
    <property type="entry name" value="Sfum_1244_fam"/>
    <property type="match status" value="1"/>
</dbReference>
<keyword evidence="4" id="KW-1185">Reference proteome</keyword>
<dbReference type="AlphaFoldDB" id="A0A6F8V8Z9"/>
<proteinExistence type="predicted"/>
<evidence type="ECO:0000313" key="3">
    <source>
        <dbReference type="EMBL" id="BCB25249.1"/>
    </source>
</evidence>
<dbReference type="RefSeq" id="WP_173058879.1">
    <property type="nucleotide sequence ID" value="NZ_AP022853.1"/>
</dbReference>
<evidence type="ECO:0000259" key="1">
    <source>
        <dbReference type="Pfam" id="PF21739"/>
    </source>
</evidence>
<reference evidence="4" key="1">
    <citation type="submission" date="2020-03" db="EMBL/GenBank/DDBJ databases">
        <title>Complete genome sequence of sulfur-oxidizing bacterium skT11.</title>
        <authorList>
            <person name="Kanda M."/>
            <person name="Kojima H."/>
            <person name="Fukui M."/>
        </authorList>
    </citation>
    <scope>NUCLEOTIDE SEQUENCE [LARGE SCALE GENOMIC DNA]</scope>
    <source>
        <strain evidence="4">skT11</strain>
    </source>
</reference>
<dbReference type="Proteomes" id="UP000502260">
    <property type="component" value="Chromosome"/>
</dbReference>
<dbReference type="Pfam" id="PF21739">
    <property type="entry name" value="DUF6866_N"/>
    <property type="match status" value="1"/>
</dbReference>